<dbReference type="AlphaFoldDB" id="N1UW96"/>
<proteinExistence type="predicted"/>
<dbReference type="InterPro" id="IPR021005">
    <property type="entry name" value="Znf_CGNR"/>
</dbReference>
<dbReference type="RefSeq" id="WP_005271137.1">
    <property type="nucleotide sequence ID" value="NZ_ANPE02000187.1"/>
</dbReference>
<sequence length="175" mass="19480">MQFNHDKMPGVWLAEELVNMLDEDAWEIPVLENLLTNHHFRHSGLDPEVGPEVREWALHLRSVFDSPDADTRCTAVNALLDQGVRRVFLATHDGLLPHMHFADWGDTVIERLRGMTAGGLAVFVVEAGGGRLGTCARSGCRKVFADTSRGGRRAYCSAKCGNADAVHRYRNRQSK</sequence>
<dbReference type="InterPro" id="IPR023286">
    <property type="entry name" value="ABATE_dom_sf"/>
</dbReference>
<keyword evidence="3" id="KW-1185">Reference proteome</keyword>
<evidence type="ECO:0000259" key="1">
    <source>
        <dbReference type="Pfam" id="PF11706"/>
    </source>
</evidence>
<name>N1UW96_9MICC</name>
<dbReference type="PANTHER" id="PTHR35525">
    <property type="entry name" value="BLL6575 PROTEIN"/>
    <property type="match status" value="1"/>
</dbReference>
<accession>N1UW96</accession>
<dbReference type="Proteomes" id="UP000010729">
    <property type="component" value="Unassembled WGS sequence"/>
</dbReference>
<dbReference type="SUPFAM" id="SSF160904">
    <property type="entry name" value="Jann2411-like"/>
    <property type="match status" value="1"/>
</dbReference>
<dbReference type="EMBL" id="ANPE02000187">
    <property type="protein sequence ID" value="EMY33310.1"/>
    <property type="molecule type" value="Genomic_DNA"/>
</dbReference>
<dbReference type="Gene3D" id="1.10.3300.10">
    <property type="entry name" value="Jann2411-like domain"/>
    <property type="match status" value="1"/>
</dbReference>
<dbReference type="Pfam" id="PF11706">
    <property type="entry name" value="zf-CGNR"/>
    <property type="match status" value="1"/>
</dbReference>
<gene>
    <name evidence="2" type="ORF">D477_015626</name>
</gene>
<reference evidence="2 3" key="1">
    <citation type="journal article" date="2013" name="Genome Announc.">
        <title>Draft Genome Sequence of Arthrobacter crystallopoietes Strain BAB-32, Revealing Genes for Bioremediation.</title>
        <authorList>
            <person name="Joshi M.N."/>
            <person name="Pandit A.S."/>
            <person name="Sharma A."/>
            <person name="Pandya R.V."/>
            <person name="Desai S.M."/>
            <person name="Saxena A.K."/>
            <person name="Bagatharia S.B."/>
        </authorList>
    </citation>
    <scope>NUCLEOTIDE SEQUENCE [LARGE SCALE GENOMIC DNA]</scope>
    <source>
        <strain evidence="2 3">BAB-32</strain>
    </source>
</reference>
<organism evidence="2 3">
    <name type="scientific">Arthrobacter crystallopoietes BAB-32</name>
    <dbReference type="NCBI Taxonomy" id="1246476"/>
    <lineage>
        <taxon>Bacteria</taxon>
        <taxon>Bacillati</taxon>
        <taxon>Actinomycetota</taxon>
        <taxon>Actinomycetes</taxon>
        <taxon>Micrococcales</taxon>
        <taxon>Micrococcaceae</taxon>
        <taxon>Crystallibacter</taxon>
    </lineage>
</organism>
<protein>
    <recommendedName>
        <fullName evidence="1">Zinc finger CGNR domain-containing protein</fullName>
    </recommendedName>
</protein>
<comment type="caution">
    <text evidence="2">The sequence shown here is derived from an EMBL/GenBank/DDBJ whole genome shotgun (WGS) entry which is preliminary data.</text>
</comment>
<dbReference type="PANTHER" id="PTHR35525:SF3">
    <property type="entry name" value="BLL6575 PROTEIN"/>
    <property type="match status" value="1"/>
</dbReference>
<evidence type="ECO:0000313" key="3">
    <source>
        <dbReference type="Proteomes" id="UP000010729"/>
    </source>
</evidence>
<dbReference type="InterPro" id="IPR010852">
    <property type="entry name" value="ABATE"/>
</dbReference>
<feature type="domain" description="Zinc finger CGNR" evidence="1">
    <location>
        <begin position="131"/>
        <end position="173"/>
    </location>
</feature>
<evidence type="ECO:0000313" key="2">
    <source>
        <dbReference type="EMBL" id="EMY33310.1"/>
    </source>
</evidence>
<dbReference type="OrthoDB" id="3531194at2"/>